<comment type="caution">
    <text evidence="3">The sequence shown here is derived from an EMBL/GenBank/DDBJ whole genome shotgun (WGS) entry which is preliminary data.</text>
</comment>
<feature type="transmembrane region" description="Helical" evidence="1">
    <location>
        <begin position="33"/>
        <end position="54"/>
    </location>
</feature>
<evidence type="ECO:0000313" key="4">
    <source>
        <dbReference type="Proteomes" id="UP000593572"/>
    </source>
</evidence>
<accession>A0A7J8LV17</accession>
<keyword evidence="1" id="KW-0812">Transmembrane</keyword>
<dbReference type="AlphaFoldDB" id="A0A7J8LV17"/>
<organism evidence="3 4">
    <name type="scientific">Gossypium lobatum</name>
    <dbReference type="NCBI Taxonomy" id="34289"/>
    <lineage>
        <taxon>Eukaryota</taxon>
        <taxon>Viridiplantae</taxon>
        <taxon>Streptophyta</taxon>
        <taxon>Embryophyta</taxon>
        <taxon>Tracheophyta</taxon>
        <taxon>Spermatophyta</taxon>
        <taxon>Magnoliopsida</taxon>
        <taxon>eudicotyledons</taxon>
        <taxon>Gunneridae</taxon>
        <taxon>Pentapetalae</taxon>
        <taxon>rosids</taxon>
        <taxon>malvids</taxon>
        <taxon>Malvales</taxon>
        <taxon>Malvaceae</taxon>
        <taxon>Malvoideae</taxon>
        <taxon>Gossypium</taxon>
    </lineage>
</organism>
<keyword evidence="4" id="KW-1185">Reference proteome</keyword>
<dbReference type="Proteomes" id="UP000593572">
    <property type="component" value="Unassembled WGS sequence"/>
</dbReference>
<evidence type="ECO:0000256" key="1">
    <source>
        <dbReference type="SAM" id="Phobius"/>
    </source>
</evidence>
<feature type="chain" id="PRO_5029591115" evidence="2">
    <location>
        <begin position="18"/>
        <end position="135"/>
    </location>
</feature>
<evidence type="ECO:0000313" key="3">
    <source>
        <dbReference type="EMBL" id="MBA0556289.1"/>
    </source>
</evidence>
<gene>
    <name evidence="3" type="ORF">Golob_026404</name>
</gene>
<protein>
    <submittedName>
        <fullName evidence="3">Uncharacterized protein</fullName>
    </submittedName>
</protein>
<evidence type="ECO:0000256" key="2">
    <source>
        <dbReference type="SAM" id="SignalP"/>
    </source>
</evidence>
<keyword evidence="1" id="KW-0472">Membrane</keyword>
<keyword evidence="2" id="KW-0732">Signal</keyword>
<name>A0A7J8LV17_9ROSI</name>
<dbReference type="EMBL" id="JABEZX010000005">
    <property type="protein sequence ID" value="MBA0556289.1"/>
    <property type="molecule type" value="Genomic_DNA"/>
</dbReference>
<dbReference type="PANTHER" id="PTHR33133">
    <property type="entry name" value="OS08G0107100 PROTEIN-RELATED"/>
    <property type="match status" value="1"/>
</dbReference>
<dbReference type="PANTHER" id="PTHR33133:SF7">
    <property type="entry name" value="F26K24.10 PROTEIN-RELATED"/>
    <property type="match status" value="1"/>
</dbReference>
<keyword evidence="1" id="KW-1133">Transmembrane helix</keyword>
<sequence>MLLFYGFFSGILIWVSAADWGFAAADKWKSWAFVIHIVSTSTLFMLIMLSYLAATTVFYMYSKAIHGELAGEIAEEFAREYVSLPFDDGKVPHVVSVVYVKEIRMRGLIGEVHLKTNGCLAEFHYQMAQQHPGHG</sequence>
<reference evidence="3 4" key="1">
    <citation type="journal article" date="2019" name="Genome Biol. Evol.">
        <title>Insights into the evolution of the New World diploid cottons (Gossypium, subgenus Houzingenia) based on genome sequencing.</title>
        <authorList>
            <person name="Grover C.E."/>
            <person name="Arick M.A. 2nd"/>
            <person name="Thrash A."/>
            <person name="Conover J.L."/>
            <person name="Sanders W.S."/>
            <person name="Peterson D.G."/>
            <person name="Frelichowski J.E."/>
            <person name="Scheffler J.A."/>
            <person name="Scheffler B.E."/>
            <person name="Wendel J.F."/>
        </authorList>
    </citation>
    <scope>NUCLEOTIDE SEQUENCE [LARGE SCALE GENOMIC DNA]</scope>
    <source>
        <strain evidence="3">157</strain>
        <tissue evidence="3">Leaf</tissue>
    </source>
</reference>
<feature type="signal peptide" evidence="2">
    <location>
        <begin position="1"/>
        <end position="17"/>
    </location>
</feature>
<proteinExistence type="predicted"/>